<dbReference type="AlphaFoldDB" id="G7VA21"/>
<dbReference type="UniPathway" id="UPA00344"/>
<evidence type="ECO:0000256" key="4">
    <source>
        <dbReference type="ARBA" id="ARBA00022691"/>
    </source>
</evidence>
<dbReference type="InterPro" id="IPR000385">
    <property type="entry name" value="MoaA_NifB_PqqE_Fe-S-bd_CS"/>
</dbReference>
<keyword evidence="6" id="KW-0547">Nucleotide-binding</keyword>
<keyword evidence="8" id="KW-0411">Iron-sulfur</keyword>
<evidence type="ECO:0000256" key="7">
    <source>
        <dbReference type="ARBA" id="ARBA00023004"/>
    </source>
</evidence>
<dbReference type="GO" id="GO:0051539">
    <property type="term" value="F:4 iron, 4 sulfur cluster binding"/>
    <property type="evidence" value="ECO:0007669"/>
    <property type="project" value="UniProtKB-KW"/>
</dbReference>
<dbReference type="SFLD" id="SFLDG01386">
    <property type="entry name" value="main_SPASM_domain-containing"/>
    <property type="match status" value="1"/>
</dbReference>
<reference evidence="15" key="1">
    <citation type="submission" date="2011-10" db="EMBL/GenBank/DDBJ databases">
        <title>The complete genome of chromosome of Thermovirga lienii DSM 17291.</title>
        <authorList>
            <consortium name="US DOE Joint Genome Institute (JGI-PGF)"/>
            <person name="Lucas S."/>
            <person name="Copeland A."/>
            <person name="Lapidus A."/>
            <person name="Glavina del Rio T."/>
            <person name="Dalin E."/>
            <person name="Tice H."/>
            <person name="Bruce D."/>
            <person name="Goodwin L."/>
            <person name="Pitluck S."/>
            <person name="Peters L."/>
            <person name="Mikhailova N."/>
            <person name="Saunders E."/>
            <person name="Kyrpides N."/>
            <person name="Mavromatis K."/>
            <person name="Ivanova N."/>
            <person name="Last F.I."/>
            <person name="Brettin T."/>
            <person name="Detter J.C."/>
            <person name="Han C."/>
            <person name="Larimer F."/>
            <person name="Land M."/>
            <person name="Hauser L."/>
            <person name="Markowitz V."/>
            <person name="Cheng J.-F."/>
            <person name="Hugenholtz P."/>
            <person name="Woyke T."/>
            <person name="Wu D."/>
            <person name="Spring S."/>
            <person name="Schroeder M."/>
            <person name="Brambilla E.-M."/>
            <person name="Klenk H.-P."/>
            <person name="Eisen J.A."/>
        </authorList>
    </citation>
    <scope>NUCLEOTIDE SEQUENCE [LARGE SCALE GENOMIC DNA]</scope>
    <source>
        <strain evidence="15">ATCC BAA-1197 / DSM 17291 / Cas60314</strain>
    </source>
</reference>
<keyword evidence="7" id="KW-0408">Iron</keyword>
<dbReference type="SFLD" id="SFLDG01383">
    <property type="entry name" value="cyclic_pyranopterin_phosphate"/>
    <property type="match status" value="1"/>
</dbReference>
<dbReference type="PROSITE" id="PS01305">
    <property type="entry name" value="MOAA_NIFB_PQQE"/>
    <property type="match status" value="1"/>
</dbReference>
<dbReference type="NCBIfam" id="TIGR02666">
    <property type="entry name" value="moaA"/>
    <property type="match status" value="1"/>
</dbReference>
<evidence type="ECO:0000313" key="14">
    <source>
        <dbReference type="EMBL" id="AER66721.1"/>
    </source>
</evidence>
<comment type="cofactor">
    <cofactor evidence="1">
        <name>[4Fe-4S] cluster</name>
        <dbReference type="ChEBI" id="CHEBI:49883"/>
    </cofactor>
</comment>
<protein>
    <recommendedName>
        <fullName evidence="2">GTP 3',8-cyclase</fullName>
        <ecNumber evidence="2">4.1.99.22</ecNumber>
    </recommendedName>
</protein>
<dbReference type="SUPFAM" id="SSF102114">
    <property type="entry name" value="Radical SAM enzymes"/>
    <property type="match status" value="1"/>
</dbReference>
<dbReference type="Gene3D" id="3.20.20.70">
    <property type="entry name" value="Aldolase class I"/>
    <property type="match status" value="1"/>
</dbReference>
<dbReference type="InterPro" id="IPR013483">
    <property type="entry name" value="MoaA"/>
</dbReference>
<dbReference type="PANTHER" id="PTHR22960:SF0">
    <property type="entry name" value="MOLYBDENUM COFACTOR BIOSYNTHESIS PROTEIN 1"/>
    <property type="match status" value="1"/>
</dbReference>
<evidence type="ECO:0000259" key="13">
    <source>
        <dbReference type="PROSITE" id="PS51918"/>
    </source>
</evidence>
<dbReference type="InterPro" id="IPR007197">
    <property type="entry name" value="rSAM"/>
</dbReference>
<evidence type="ECO:0000256" key="12">
    <source>
        <dbReference type="ARBA" id="ARBA00048697"/>
    </source>
</evidence>
<accession>G7VA21</accession>
<dbReference type="InterPro" id="IPR050105">
    <property type="entry name" value="MoCo_biosynth_MoaA/MoaC"/>
</dbReference>
<dbReference type="InterPro" id="IPR040064">
    <property type="entry name" value="MoaA-like"/>
</dbReference>
<evidence type="ECO:0000256" key="2">
    <source>
        <dbReference type="ARBA" id="ARBA00012167"/>
    </source>
</evidence>
<dbReference type="InterPro" id="IPR010505">
    <property type="entry name" value="MoaA_twitch"/>
</dbReference>
<dbReference type="GO" id="GO:0046872">
    <property type="term" value="F:metal ion binding"/>
    <property type="evidence" value="ECO:0007669"/>
    <property type="project" value="UniProtKB-KW"/>
</dbReference>
<dbReference type="EMBL" id="CP003096">
    <property type="protein sequence ID" value="AER66721.1"/>
    <property type="molecule type" value="Genomic_DNA"/>
</dbReference>
<dbReference type="CDD" id="cd21117">
    <property type="entry name" value="Twitch_MoaA"/>
    <property type="match status" value="1"/>
</dbReference>
<dbReference type="InterPro" id="IPR006638">
    <property type="entry name" value="Elp3/MiaA/NifB-like_rSAM"/>
</dbReference>
<dbReference type="GO" id="GO:0005525">
    <property type="term" value="F:GTP binding"/>
    <property type="evidence" value="ECO:0007669"/>
    <property type="project" value="UniProtKB-KW"/>
</dbReference>
<keyword evidence="10" id="KW-0501">Molybdenum cofactor biosynthesis</keyword>
<dbReference type="CDD" id="cd01335">
    <property type="entry name" value="Radical_SAM"/>
    <property type="match status" value="1"/>
</dbReference>
<dbReference type="eggNOG" id="COG2896">
    <property type="taxonomic scope" value="Bacteria"/>
</dbReference>
<comment type="catalytic activity">
    <reaction evidence="12">
        <text>GTP + AH2 + S-adenosyl-L-methionine = (8S)-3',8-cyclo-7,8-dihydroguanosine 5'-triphosphate + 5'-deoxyadenosine + L-methionine + A + H(+)</text>
        <dbReference type="Rhea" id="RHEA:49576"/>
        <dbReference type="ChEBI" id="CHEBI:13193"/>
        <dbReference type="ChEBI" id="CHEBI:15378"/>
        <dbReference type="ChEBI" id="CHEBI:17319"/>
        <dbReference type="ChEBI" id="CHEBI:17499"/>
        <dbReference type="ChEBI" id="CHEBI:37565"/>
        <dbReference type="ChEBI" id="CHEBI:57844"/>
        <dbReference type="ChEBI" id="CHEBI:59789"/>
        <dbReference type="ChEBI" id="CHEBI:131766"/>
        <dbReference type="EC" id="4.1.99.22"/>
    </reaction>
</comment>
<dbReference type="GO" id="GO:0061799">
    <property type="term" value="F:cyclic pyranopterin monophosphate synthase activity"/>
    <property type="evidence" value="ECO:0007669"/>
    <property type="project" value="TreeGrafter"/>
</dbReference>
<dbReference type="OrthoDB" id="9763993at2"/>
<keyword evidence="4" id="KW-0949">S-adenosyl-L-methionine</keyword>
<proteinExistence type="predicted"/>
<dbReference type="GO" id="GO:0061798">
    <property type="term" value="F:GTP 3',8'-cyclase activity"/>
    <property type="evidence" value="ECO:0007669"/>
    <property type="project" value="UniProtKB-EC"/>
</dbReference>
<reference evidence="14 15" key="2">
    <citation type="journal article" date="2012" name="Stand. Genomic Sci.">
        <title>Genome sequence of the moderately thermophilic, amino-acid-degrading and sulfur-reducing bacterium Thermovirga lienii type strain (Cas60314(T)).</title>
        <authorList>
            <person name="Goker M."/>
            <person name="Saunders E."/>
            <person name="Lapidus A."/>
            <person name="Nolan M."/>
            <person name="Lucas S."/>
            <person name="Hammon N."/>
            <person name="Deshpande S."/>
            <person name="Cheng J.F."/>
            <person name="Han C."/>
            <person name="Tapia R."/>
            <person name="Goodwin L.A."/>
            <person name="Pitluck S."/>
            <person name="Liolios K."/>
            <person name="Mavromatis K."/>
            <person name="Pagani I."/>
            <person name="Ivanova N."/>
            <person name="Mikhailova N."/>
            <person name="Pati A."/>
            <person name="Chen A."/>
            <person name="Palaniappan K."/>
            <person name="Land M."/>
            <person name="Chang Y.J."/>
            <person name="Jeffries C.D."/>
            <person name="Brambilla E.M."/>
            <person name="Rohde M."/>
            <person name="Spring S."/>
            <person name="Detter J.C."/>
            <person name="Woyke T."/>
            <person name="Bristow J."/>
            <person name="Eisen J.A."/>
            <person name="Markowitz V."/>
            <person name="Hugenholtz P."/>
            <person name="Kyrpides N.C."/>
            <person name="Klenk H.P."/>
        </authorList>
    </citation>
    <scope>NUCLEOTIDE SEQUENCE [LARGE SCALE GENOMIC DNA]</scope>
    <source>
        <strain evidence="15">ATCC BAA-1197 / DSM 17291 / Cas60314</strain>
    </source>
</reference>
<dbReference type="HOGENOM" id="CLU_009273_0_1_0"/>
<sequence>MNDSYGRELNYLRVSVTDRCNFRCLYCMPEEGVHFIPHENIVTYEDIDFLLGVLIPMGIRKVRFTGGEPLVRRGFLGFLKDLKRNRPQLKIALTTNGSLVRLFAEELGAVGLSGLNVSLDTIDKEKFKTVTRTDEFENVMEGIDIIGKKLNIPLKINTVAIKGFNDDEIENLIDFAREKNAVIRFIEFMPLDCSVWSKDNFLSADDILACLPGGAGTWEKEDVSASHGTDGPAVYYRNVHTNQRVGIIAAVSSHFCDKCNRLRVTANGELRTCLFAEKGQDILPLLRARNEEALREAVISSVRMKPKGWQFLPETQKHMWQIGG</sequence>
<dbReference type="SFLD" id="SFLDS00029">
    <property type="entry name" value="Radical_SAM"/>
    <property type="match status" value="1"/>
</dbReference>
<dbReference type="SMART" id="SM00729">
    <property type="entry name" value="Elp3"/>
    <property type="match status" value="1"/>
</dbReference>
<dbReference type="PANTHER" id="PTHR22960">
    <property type="entry name" value="MOLYBDOPTERIN COFACTOR SYNTHESIS PROTEIN A"/>
    <property type="match status" value="1"/>
</dbReference>
<dbReference type="Proteomes" id="UP000005868">
    <property type="component" value="Chromosome"/>
</dbReference>
<dbReference type="SFLD" id="SFLDG01067">
    <property type="entry name" value="SPASM/twitch_domain_containing"/>
    <property type="match status" value="1"/>
</dbReference>
<evidence type="ECO:0000313" key="15">
    <source>
        <dbReference type="Proteomes" id="UP000005868"/>
    </source>
</evidence>
<keyword evidence="11" id="KW-0456">Lyase</keyword>
<evidence type="ECO:0000256" key="1">
    <source>
        <dbReference type="ARBA" id="ARBA00001966"/>
    </source>
</evidence>
<dbReference type="Pfam" id="PF06463">
    <property type="entry name" value="Mob_synth_C"/>
    <property type="match status" value="1"/>
</dbReference>
<evidence type="ECO:0000256" key="3">
    <source>
        <dbReference type="ARBA" id="ARBA00022485"/>
    </source>
</evidence>
<dbReference type="InterPro" id="IPR058240">
    <property type="entry name" value="rSAM_sf"/>
</dbReference>
<evidence type="ECO:0000256" key="10">
    <source>
        <dbReference type="ARBA" id="ARBA00023150"/>
    </source>
</evidence>
<organism evidence="14 15">
    <name type="scientific">Thermovirga lienii (strain ATCC BAA-1197 / DSM 17291 / Cas60314)</name>
    <dbReference type="NCBI Taxonomy" id="580340"/>
    <lineage>
        <taxon>Bacteria</taxon>
        <taxon>Thermotogati</taxon>
        <taxon>Synergistota</taxon>
        <taxon>Synergistia</taxon>
        <taxon>Synergistales</taxon>
        <taxon>Thermovirgaceae</taxon>
        <taxon>Thermovirga</taxon>
    </lineage>
</organism>
<dbReference type="Pfam" id="PF04055">
    <property type="entry name" value="Radical_SAM"/>
    <property type="match status" value="1"/>
</dbReference>
<keyword evidence="3" id="KW-0004">4Fe-4S</keyword>
<dbReference type="KEGG" id="tli:Tlie_0988"/>
<name>G7VA21_THELD</name>
<evidence type="ECO:0000256" key="6">
    <source>
        <dbReference type="ARBA" id="ARBA00022741"/>
    </source>
</evidence>
<feature type="domain" description="Radical SAM core" evidence="13">
    <location>
        <begin position="4"/>
        <end position="230"/>
    </location>
</feature>
<dbReference type="EC" id="4.1.99.22" evidence="2"/>
<evidence type="ECO:0000256" key="8">
    <source>
        <dbReference type="ARBA" id="ARBA00023014"/>
    </source>
</evidence>
<keyword evidence="5" id="KW-0479">Metal-binding</keyword>
<evidence type="ECO:0000256" key="11">
    <source>
        <dbReference type="ARBA" id="ARBA00023239"/>
    </source>
</evidence>
<gene>
    <name evidence="14" type="ordered locus">Tlie_0988</name>
</gene>
<keyword evidence="15" id="KW-1185">Reference proteome</keyword>
<evidence type="ECO:0000256" key="5">
    <source>
        <dbReference type="ARBA" id="ARBA00022723"/>
    </source>
</evidence>
<dbReference type="STRING" id="580340.Tlie_0988"/>
<dbReference type="PROSITE" id="PS51918">
    <property type="entry name" value="RADICAL_SAM"/>
    <property type="match status" value="1"/>
</dbReference>
<dbReference type="GO" id="GO:0006777">
    <property type="term" value="P:Mo-molybdopterin cofactor biosynthetic process"/>
    <property type="evidence" value="ECO:0007669"/>
    <property type="project" value="UniProtKB-KW"/>
</dbReference>
<evidence type="ECO:0000256" key="9">
    <source>
        <dbReference type="ARBA" id="ARBA00023134"/>
    </source>
</evidence>
<dbReference type="InterPro" id="IPR013785">
    <property type="entry name" value="Aldolase_TIM"/>
</dbReference>
<keyword evidence="9" id="KW-0342">GTP-binding</keyword>